<sequence length="141" mass="15774">MLGRLLLQTWLVLWLVHLAHLKNYGYRQALAAAQPNEHGPQHNGNGGDVRRMLMPLGRYRIKGATKGNELVLAKVLVSLLELDKVLVSLLELDKVLVSLLELEKVLVSLLELDKKGPSQVMLVYQMDIAQDKMVMDLPVGD</sequence>
<evidence type="ECO:0000313" key="1">
    <source>
        <dbReference type="EMBL" id="KAJ7984454.1"/>
    </source>
</evidence>
<accession>A0ACC2EZB8</accession>
<keyword evidence="2" id="KW-1185">Reference proteome</keyword>
<organism evidence="1 2">
    <name type="scientific">Dallia pectoralis</name>
    <name type="common">Alaska blackfish</name>
    <dbReference type="NCBI Taxonomy" id="75939"/>
    <lineage>
        <taxon>Eukaryota</taxon>
        <taxon>Metazoa</taxon>
        <taxon>Chordata</taxon>
        <taxon>Craniata</taxon>
        <taxon>Vertebrata</taxon>
        <taxon>Euteleostomi</taxon>
        <taxon>Actinopterygii</taxon>
        <taxon>Neopterygii</taxon>
        <taxon>Teleostei</taxon>
        <taxon>Protacanthopterygii</taxon>
        <taxon>Esociformes</taxon>
        <taxon>Umbridae</taxon>
        <taxon>Dallia</taxon>
    </lineage>
</organism>
<dbReference type="Proteomes" id="UP001157502">
    <property type="component" value="Chromosome 37"/>
</dbReference>
<comment type="caution">
    <text evidence="1">The sequence shown here is derived from an EMBL/GenBank/DDBJ whole genome shotgun (WGS) entry which is preliminary data.</text>
</comment>
<gene>
    <name evidence="1" type="ORF">DPEC_G00355000</name>
</gene>
<name>A0ACC2EZB8_DALPE</name>
<proteinExistence type="predicted"/>
<protein>
    <submittedName>
        <fullName evidence="1">Uncharacterized protein</fullName>
    </submittedName>
</protein>
<dbReference type="EMBL" id="CM055764">
    <property type="protein sequence ID" value="KAJ7984454.1"/>
    <property type="molecule type" value="Genomic_DNA"/>
</dbReference>
<evidence type="ECO:0000313" key="2">
    <source>
        <dbReference type="Proteomes" id="UP001157502"/>
    </source>
</evidence>
<reference evidence="1" key="1">
    <citation type="submission" date="2021-05" db="EMBL/GenBank/DDBJ databases">
        <authorList>
            <person name="Pan Q."/>
            <person name="Jouanno E."/>
            <person name="Zahm M."/>
            <person name="Klopp C."/>
            <person name="Cabau C."/>
            <person name="Louis A."/>
            <person name="Berthelot C."/>
            <person name="Parey E."/>
            <person name="Roest Crollius H."/>
            <person name="Montfort J."/>
            <person name="Robinson-Rechavi M."/>
            <person name="Bouchez O."/>
            <person name="Lampietro C."/>
            <person name="Lopez Roques C."/>
            <person name="Donnadieu C."/>
            <person name="Postlethwait J."/>
            <person name="Bobe J."/>
            <person name="Dillon D."/>
            <person name="Chandos A."/>
            <person name="von Hippel F."/>
            <person name="Guiguen Y."/>
        </authorList>
    </citation>
    <scope>NUCLEOTIDE SEQUENCE</scope>
    <source>
        <strain evidence="1">YG-Jan2019</strain>
    </source>
</reference>